<keyword evidence="7" id="KW-1185">Reference proteome</keyword>
<dbReference type="InterPro" id="IPR050377">
    <property type="entry name" value="Radical_SAM_PqqE_MftC-like"/>
</dbReference>
<dbReference type="Pfam" id="PF13186">
    <property type="entry name" value="SPASM"/>
    <property type="match status" value="1"/>
</dbReference>
<dbReference type="GO" id="GO:0003824">
    <property type="term" value="F:catalytic activity"/>
    <property type="evidence" value="ECO:0007669"/>
    <property type="project" value="InterPro"/>
</dbReference>
<gene>
    <name evidence="6" type="ORF">SAMN02746089_00619</name>
</gene>
<dbReference type="NCBIfam" id="TIGR04085">
    <property type="entry name" value="rSAM_more_4Fe4S"/>
    <property type="match status" value="1"/>
</dbReference>
<accession>A0A1M4VFY0</accession>
<dbReference type="EMBL" id="FQVH01000004">
    <property type="protein sequence ID" value="SHE67926.1"/>
    <property type="molecule type" value="Genomic_DNA"/>
</dbReference>
<dbReference type="CDD" id="cd01335">
    <property type="entry name" value="Radical_SAM"/>
    <property type="match status" value="1"/>
</dbReference>
<protein>
    <submittedName>
        <fullName evidence="6">Radical SAM additional 4Fe4S-binding SPASM domain-containing protein</fullName>
    </submittedName>
</protein>
<evidence type="ECO:0000256" key="1">
    <source>
        <dbReference type="ARBA" id="ARBA00022691"/>
    </source>
</evidence>
<keyword evidence="1" id="KW-0949">S-adenosyl-L-methionine</keyword>
<dbReference type="AlphaFoldDB" id="A0A1M4VFY0"/>
<evidence type="ECO:0000313" key="6">
    <source>
        <dbReference type="EMBL" id="SHE67926.1"/>
    </source>
</evidence>
<dbReference type="InterPro" id="IPR023885">
    <property type="entry name" value="4Fe4S-binding_SPASM_dom"/>
</dbReference>
<evidence type="ECO:0000259" key="5">
    <source>
        <dbReference type="PROSITE" id="PS51918"/>
    </source>
</evidence>
<dbReference type="Pfam" id="PF04055">
    <property type="entry name" value="Radical_SAM"/>
    <property type="match status" value="1"/>
</dbReference>
<organism evidence="6 7">
    <name type="scientific">Caldanaerobius fijiensis DSM 17918</name>
    <dbReference type="NCBI Taxonomy" id="1121256"/>
    <lineage>
        <taxon>Bacteria</taxon>
        <taxon>Bacillati</taxon>
        <taxon>Bacillota</taxon>
        <taxon>Clostridia</taxon>
        <taxon>Thermoanaerobacterales</taxon>
        <taxon>Thermoanaerobacteraceae</taxon>
        <taxon>Caldanaerobius</taxon>
    </lineage>
</organism>
<dbReference type="GO" id="GO:0046872">
    <property type="term" value="F:metal ion binding"/>
    <property type="evidence" value="ECO:0007669"/>
    <property type="project" value="UniProtKB-KW"/>
</dbReference>
<evidence type="ECO:0000256" key="3">
    <source>
        <dbReference type="ARBA" id="ARBA00023004"/>
    </source>
</evidence>
<dbReference type="PROSITE" id="PS51918">
    <property type="entry name" value="RADICAL_SAM"/>
    <property type="match status" value="1"/>
</dbReference>
<dbReference type="InterPro" id="IPR058240">
    <property type="entry name" value="rSAM_sf"/>
</dbReference>
<dbReference type="SMART" id="SM00729">
    <property type="entry name" value="Elp3"/>
    <property type="match status" value="1"/>
</dbReference>
<evidence type="ECO:0000256" key="2">
    <source>
        <dbReference type="ARBA" id="ARBA00022723"/>
    </source>
</evidence>
<dbReference type="GO" id="GO:0051536">
    <property type="term" value="F:iron-sulfur cluster binding"/>
    <property type="evidence" value="ECO:0007669"/>
    <property type="project" value="UniProtKB-KW"/>
</dbReference>
<dbReference type="Proteomes" id="UP000184088">
    <property type="component" value="Unassembled WGS sequence"/>
</dbReference>
<dbReference type="SFLD" id="SFLDS00029">
    <property type="entry name" value="Radical_SAM"/>
    <property type="match status" value="1"/>
</dbReference>
<evidence type="ECO:0000256" key="4">
    <source>
        <dbReference type="ARBA" id="ARBA00023014"/>
    </source>
</evidence>
<dbReference type="InterPro" id="IPR013785">
    <property type="entry name" value="Aldolase_TIM"/>
</dbReference>
<keyword evidence="2" id="KW-0479">Metal-binding</keyword>
<dbReference type="GO" id="GO:0006783">
    <property type="term" value="P:heme biosynthetic process"/>
    <property type="evidence" value="ECO:0007669"/>
    <property type="project" value="TreeGrafter"/>
</dbReference>
<dbReference type="SFLD" id="SFLDG01067">
    <property type="entry name" value="SPASM/twitch_domain_containing"/>
    <property type="match status" value="1"/>
</dbReference>
<evidence type="ECO:0000313" key="7">
    <source>
        <dbReference type="Proteomes" id="UP000184088"/>
    </source>
</evidence>
<dbReference type="PANTHER" id="PTHR11228">
    <property type="entry name" value="RADICAL SAM DOMAIN PROTEIN"/>
    <property type="match status" value="1"/>
</dbReference>
<keyword evidence="3" id="KW-0408">Iron</keyword>
<dbReference type="SUPFAM" id="SSF102114">
    <property type="entry name" value="Radical SAM enzymes"/>
    <property type="match status" value="1"/>
</dbReference>
<reference evidence="6 7" key="1">
    <citation type="submission" date="2016-11" db="EMBL/GenBank/DDBJ databases">
        <authorList>
            <person name="Jaros S."/>
            <person name="Januszkiewicz K."/>
            <person name="Wedrychowicz H."/>
        </authorList>
    </citation>
    <scope>NUCLEOTIDE SEQUENCE [LARGE SCALE GENOMIC DNA]</scope>
    <source>
        <strain evidence="6 7">DSM 17918</strain>
    </source>
</reference>
<sequence length="458" mass="53004">MLFILNPKWRMRKEKGYILFYGMNDEIGAVERKAIDPIKAIILSLFNGKNTFEDVYNIYSYIFNVNYNKAQAVVDSVFNEFRQYFVEFNPYYHYITYNPEDFIIPLEEIDLTIGRLSAPVSFIFLLTNKCYTNCIYCYAEKAPVKQEDLLTKERIHSLLDEAKSIGVINITLSGGDPLTYEGIFDLLKKIKENNIYPFLSTKKYIDEETAIKLKDSGIEKIQLSIDTLNDFVAEKIVGVPNYATHMIQSIKNLNRVNIKVQINSVITSVNKDYVKDLIYGLSQYDIEILRITPYGKSIYRNDDSYFLTKNDCDRISEIIEEYKNKCNKIKIKFSGFTNYNNKTLEEYMKRSKCTAGYESFVIHPEGSVTLCEEMPRKPEFIVGNVKKNTLMDIWNSDEIIKQLIPPRDKFIGTACYDCFEFFICHAGLGRCFRNSLKAYGTAYAPAPGCPYAPEEVRI</sequence>
<dbReference type="STRING" id="1121256.SAMN02746089_00619"/>
<dbReference type="InterPro" id="IPR006638">
    <property type="entry name" value="Elp3/MiaA/NifB-like_rSAM"/>
</dbReference>
<proteinExistence type="predicted"/>
<keyword evidence="4" id="KW-0411">Iron-sulfur</keyword>
<dbReference type="CDD" id="cd21109">
    <property type="entry name" value="SPASM"/>
    <property type="match status" value="1"/>
</dbReference>
<dbReference type="Gene3D" id="3.20.20.70">
    <property type="entry name" value="Aldolase class I"/>
    <property type="match status" value="1"/>
</dbReference>
<feature type="domain" description="Radical SAM core" evidence="5">
    <location>
        <begin position="116"/>
        <end position="325"/>
    </location>
</feature>
<name>A0A1M4VFY0_9THEO</name>
<dbReference type="SFLD" id="SFLDG01386">
    <property type="entry name" value="main_SPASM_domain-containing"/>
    <property type="match status" value="1"/>
</dbReference>
<dbReference type="InterPro" id="IPR007197">
    <property type="entry name" value="rSAM"/>
</dbReference>
<dbReference type="PANTHER" id="PTHR11228:SF7">
    <property type="entry name" value="PQQA PEPTIDE CYCLASE"/>
    <property type="match status" value="1"/>
</dbReference>